<comment type="caution">
    <text evidence="2">The sequence shown here is derived from an EMBL/GenBank/DDBJ whole genome shotgun (WGS) entry which is preliminary data.</text>
</comment>
<name>A0ABR4NB20_9FUNG</name>
<feature type="compositionally biased region" description="Low complexity" evidence="1">
    <location>
        <begin position="348"/>
        <end position="363"/>
    </location>
</feature>
<organism evidence="2 3">
    <name type="scientific">Polyrhizophydium stewartii</name>
    <dbReference type="NCBI Taxonomy" id="2732419"/>
    <lineage>
        <taxon>Eukaryota</taxon>
        <taxon>Fungi</taxon>
        <taxon>Fungi incertae sedis</taxon>
        <taxon>Chytridiomycota</taxon>
        <taxon>Chytridiomycota incertae sedis</taxon>
        <taxon>Chytridiomycetes</taxon>
        <taxon>Rhizophydiales</taxon>
        <taxon>Rhizophydiales incertae sedis</taxon>
        <taxon>Polyrhizophydium</taxon>
    </lineage>
</organism>
<proteinExistence type="predicted"/>
<sequence length="686" mass="72189">MAPLHAAADVRADVDRIGLPDLFVSDAGGADSLSMDLEAFRSTGAGLSASVFRWKLRTRGAQLAPTSLEPECALSPIPPPPQEPERDFGEPGPSADSVKGRPEPDSADVDVTLARVAQFLLVLVHCNGGCNESLDAVPPDVRRILAYTAAAAHQSQDIELLDVHGEDGKHAQSPGRATDSMSLDELVMQPAAPPELHPCEPSAGDSCVPPRVLQILRLSDLLLVATFPHDNFADILGVDPKSLLGHPQYFSRLLSDSDHARFHDTLQRSSPMSPIQHEQVCSHKSFTISYMVRSASDAYSSSPVSSFSFSDARGLSPAPCDSASCDMAPRDPTLPILETSIERVPYTSKSPMPSSVASPSSLSEGTAGRHVRIKSLVLFCHSLLFVLSEQCSAADKTSLAMPVPVKSSLAHSRALPRFPGSKTGTARRRTRNSHRDAEKDKQDVGGSGYIADKHSIGDTAAGGGAKAKQRIQHQLRSYGYGRSREHLRMRARTHSATGSIASISSSSGSVHSAESMGMAMDSPPQGDAQDLVLDQPQEMPAHAAGCDCHGAEPDCASQAPASSDAARIAASARSAVDHAAGSAVEGARDSASASSLPATACHAHGKSATCTQTYDPLSPPCPIMQAAIQLAFLHHVTSHHHLPHDPPQASAHHLAMMRWTSPLVADSTPARPFPPSGLPAAAAPAG</sequence>
<evidence type="ECO:0000256" key="1">
    <source>
        <dbReference type="SAM" id="MobiDB-lite"/>
    </source>
</evidence>
<dbReference type="Proteomes" id="UP001527925">
    <property type="component" value="Unassembled WGS sequence"/>
</dbReference>
<dbReference type="EMBL" id="JADGIZ020000015">
    <property type="protein sequence ID" value="KAL2916701.1"/>
    <property type="molecule type" value="Genomic_DNA"/>
</dbReference>
<gene>
    <name evidence="2" type="ORF">HK105_203817</name>
</gene>
<feature type="compositionally biased region" description="Basic and acidic residues" evidence="1">
    <location>
        <begin position="433"/>
        <end position="443"/>
    </location>
</feature>
<feature type="region of interest" description="Disordered" evidence="1">
    <location>
        <begin position="494"/>
        <end position="528"/>
    </location>
</feature>
<accession>A0ABR4NB20</accession>
<feature type="region of interest" description="Disordered" evidence="1">
    <location>
        <begin position="345"/>
        <end position="365"/>
    </location>
</feature>
<reference evidence="2 3" key="1">
    <citation type="submission" date="2023-09" db="EMBL/GenBank/DDBJ databases">
        <title>Pangenome analysis of Batrachochytrium dendrobatidis and related Chytrids.</title>
        <authorList>
            <person name="Yacoub M.N."/>
            <person name="Stajich J.E."/>
            <person name="James T.Y."/>
        </authorList>
    </citation>
    <scope>NUCLEOTIDE SEQUENCE [LARGE SCALE GENOMIC DNA]</scope>
    <source>
        <strain evidence="2 3">JEL0888</strain>
    </source>
</reference>
<feature type="compositionally biased region" description="Low complexity" evidence="1">
    <location>
        <begin position="494"/>
        <end position="512"/>
    </location>
</feature>
<evidence type="ECO:0000313" key="3">
    <source>
        <dbReference type="Proteomes" id="UP001527925"/>
    </source>
</evidence>
<feature type="region of interest" description="Disordered" evidence="1">
    <location>
        <begin position="411"/>
        <end position="471"/>
    </location>
</feature>
<keyword evidence="3" id="KW-1185">Reference proteome</keyword>
<protein>
    <submittedName>
        <fullName evidence="2">Uncharacterized protein</fullName>
    </submittedName>
</protein>
<feature type="region of interest" description="Disordered" evidence="1">
    <location>
        <begin position="65"/>
        <end position="106"/>
    </location>
</feature>
<feature type="region of interest" description="Disordered" evidence="1">
    <location>
        <begin position="667"/>
        <end position="686"/>
    </location>
</feature>
<evidence type="ECO:0000313" key="2">
    <source>
        <dbReference type="EMBL" id="KAL2916701.1"/>
    </source>
</evidence>